<gene>
    <name evidence="1" type="ordered locus">A2cp1_2134</name>
</gene>
<dbReference type="KEGG" id="acp:A2cp1_2134"/>
<dbReference type="RefSeq" id="WP_012633325.1">
    <property type="nucleotide sequence ID" value="NC_011891.1"/>
</dbReference>
<sequence length="182" mass="19794">MPTLPPTLTEDDLAPLTSDELRELRSGTPNPSPQIVFLRARVGAQCARSRVESWARSAPPSSEAVALAARSLEAGEPPHKVARRFDLSTSEVREADLLADEMRRRRGYEQSLEDLAAAKTAAQAGSAAWAAWEAAWRAPPTTTGWDTMMYGPGFAGEPTPGELRRRALIASGIIDPTDRRCR</sequence>
<dbReference type="AlphaFoldDB" id="B8J968"/>
<name>B8J968_ANAD2</name>
<keyword evidence="2" id="KW-1185">Reference proteome</keyword>
<evidence type="ECO:0000313" key="1">
    <source>
        <dbReference type="EMBL" id="ACL65474.1"/>
    </source>
</evidence>
<evidence type="ECO:0000313" key="2">
    <source>
        <dbReference type="Proteomes" id="UP000007089"/>
    </source>
</evidence>
<proteinExistence type="predicted"/>
<protein>
    <submittedName>
        <fullName evidence="1">Uncharacterized protein</fullName>
    </submittedName>
</protein>
<dbReference type="HOGENOM" id="CLU_1479163_0_0_7"/>
<dbReference type="Proteomes" id="UP000007089">
    <property type="component" value="Chromosome"/>
</dbReference>
<organism evidence="1 2">
    <name type="scientific">Anaeromyxobacter dehalogenans (strain ATCC BAA-258 / DSM 21875 / 2CP-1)</name>
    <dbReference type="NCBI Taxonomy" id="455488"/>
    <lineage>
        <taxon>Bacteria</taxon>
        <taxon>Pseudomonadati</taxon>
        <taxon>Myxococcota</taxon>
        <taxon>Myxococcia</taxon>
        <taxon>Myxococcales</taxon>
        <taxon>Cystobacterineae</taxon>
        <taxon>Anaeromyxobacteraceae</taxon>
        <taxon>Anaeromyxobacter</taxon>
    </lineage>
</organism>
<accession>B8J968</accession>
<reference evidence="1" key="1">
    <citation type="submission" date="2009-01" db="EMBL/GenBank/DDBJ databases">
        <title>Complete sequence of Anaeromyxobacter dehalogenans 2CP-1.</title>
        <authorList>
            <consortium name="US DOE Joint Genome Institute"/>
            <person name="Lucas S."/>
            <person name="Copeland A."/>
            <person name="Lapidus A."/>
            <person name="Glavina del Rio T."/>
            <person name="Dalin E."/>
            <person name="Tice H."/>
            <person name="Bruce D."/>
            <person name="Goodwin L."/>
            <person name="Pitluck S."/>
            <person name="Saunders E."/>
            <person name="Brettin T."/>
            <person name="Detter J.C."/>
            <person name="Han C."/>
            <person name="Larimer F."/>
            <person name="Land M."/>
            <person name="Hauser L."/>
            <person name="Kyrpides N."/>
            <person name="Ovchinnikova G."/>
            <person name="Beliaev A.S."/>
            <person name="Richardson P."/>
        </authorList>
    </citation>
    <scope>NUCLEOTIDE SEQUENCE</scope>
    <source>
        <strain evidence="1">2CP-1</strain>
    </source>
</reference>
<dbReference type="EMBL" id="CP001359">
    <property type="protein sequence ID" value="ACL65474.1"/>
    <property type="molecule type" value="Genomic_DNA"/>
</dbReference>